<dbReference type="InParanoid" id="A0A1Y2EZQ2"/>
<feature type="compositionally biased region" description="Polar residues" evidence="1">
    <location>
        <begin position="645"/>
        <end position="663"/>
    </location>
</feature>
<feature type="compositionally biased region" description="Basic residues" evidence="1">
    <location>
        <begin position="51"/>
        <end position="77"/>
    </location>
</feature>
<feature type="region of interest" description="Disordered" evidence="1">
    <location>
        <begin position="151"/>
        <end position="675"/>
    </location>
</feature>
<feature type="compositionally biased region" description="Low complexity" evidence="1">
    <location>
        <begin position="175"/>
        <end position="205"/>
    </location>
</feature>
<evidence type="ECO:0000313" key="3">
    <source>
        <dbReference type="Proteomes" id="UP000193467"/>
    </source>
</evidence>
<evidence type="ECO:0000256" key="1">
    <source>
        <dbReference type="SAM" id="MobiDB-lite"/>
    </source>
</evidence>
<feature type="compositionally biased region" description="Low complexity" evidence="1">
    <location>
        <begin position="247"/>
        <end position="261"/>
    </location>
</feature>
<feature type="region of interest" description="Disordered" evidence="1">
    <location>
        <begin position="25"/>
        <end position="138"/>
    </location>
</feature>
<name>A0A1Y2EZQ2_9BASI</name>
<dbReference type="EMBL" id="MCGR01000035">
    <property type="protein sequence ID" value="ORY76215.1"/>
    <property type="molecule type" value="Genomic_DNA"/>
</dbReference>
<feature type="compositionally biased region" description="Low complexity" evidence="1">
    <location>
        <begin position="25"/>
        <end position="50"/>
    </location>
</feature>
<comment type="caution">
    <text evidence="2">The sequence shown here is derived from an EMBL/GenBank/DDBJ whole genome shotgun (WGS) entry which is preliminary data.</text>
</comment>
<feature type="compositionally biased region" description="Basic and acidic residues" evidence="1">
    <location>
        <begin position="95"/>
        <end position="114"/>
    </location>
</feature>
<feature type="compositionally biased region" description="Acidic residues" evidence="1">
    <location>
        <begin position="129"/>
        <end position="138"/>
    </location>
</feature>
<feature type="compositionally biased region" description="Pro residues" evidence="1">
    <location>
        <begin position="494"/>
        <end position="504"/>
    </location>
</feature>
<reference evidence="2 3" key="1">
    <citation type="submission" date="2016-07" db="EMBL/GenBank/DDBJ databases">
        <title>Pervasive Adenine N6-methylation of Active Genes in Fungi.</title>
        <authorList>
            <consortium name="DOE Joint Genome Institute"/>
            <person name="Mondo S.J."/>
            <person name="Dannebaum R.O."/>
            <person name="Kuo R.C."/>
            <person name="Labutti K."/>
            <person name="Haridas S."/>
            <person name="Kuo A."/>
            <person name="Salamov A."/>
            <person name="Ahrendt S.R."/>
            <person name="Lipzen A."/>
            <person name="Sullivan W."/>
            <person name="Andreopoulos W.B."/>
            <person name="Clum A."/>
            <person name="Lindquist E."/>
            <person name="Daum C."/>
            <person name="Ramamoorthy G.K."/>
            <person name="Gryganskyi A."/>
            <person name="Culley D."/>
            <person name="Magnuson J.K."/>
            <person name="James T.Y."/>
            <person name="O'Malley M.A."/>
            <person name="Stajich J.E."/>
            <person name="Spatafora J.W."/>
            <person name="Visel A."/>
            <person name="Grigoriev I.V."/>
        </authorList>
    </citation>
    <scope>NUCLEOTIDE SEQUENCE [LARGE SCALE GENOMIC DNA]</scope>
    <source>
        <strain evidence="2 3">62-1032</strain>
    </source>
</reference>
<feature type="region of interest" description="Disordered" evidence="1">
    <location>
        <begin position="718"/>
        <end position="741"/>
    </location>
</feature>
<feature type="compositionally biased region" description="Low complexity" evidence="1">
    <location>
        <begin position="391"/>
        <end position="404"/>
    </location>
</feature>
<dbReference type="Proteomes" id="UP000193467">
    <property type="component" value="Unassembled WGS sequence"/>
</dbReference>
<gene>
    <name evidence="2" type="ORF">BCR35DRAFT_305843</name>
</gene>
<feature type="compositionally biased region" description="Low complexity" evidence="1">
    <location>
        <begin position="412"/>
        <end position="445"/>
    </location>
</feature>
<evidence type="ECO:0000313" key="2">
    <source>
        <dbReference type="EMBL" id="ORY76215.1"/>
    </source>
</evidence>
<protein>
    <submittedName>
        <fullName evidence="2">Uncharacterized protein</fullName>
    </submittedName>
</protein>
<feature type="compositionally biased region" description="Low complexity" evidence="1">
    <location>
        <begin position="505"/>
        <end position="574"/>
    </location>
</feature>
<feature type="compositionally biased region" description="Pro residues" evidence="1">
    <location>
        <begin position="290"/>
        <end position="301"/>
    </location>
</feature>
<proteinExistence type="predicted"/>
<feature type="compositionally biased region" description="Polar residues" evidence="1">
    <location>
        <begin position="462"/>
        <end position="475"/>
    </location>
</feature>
<feature type="compositionally biased region" description="Low complexity" evidence="1">
    <location>
        <begin position="302"/>
        <end position="313"/>
    </location>
</feature>
<keyword evidence="3" id="KW-1185">Reference proteome</keyword>
<organism evidence="2 3">
    <name type="scientific">Leucosporidium creatinivorum</name>
    <dbReference type="NCBI Taxonomy" id="106004"/>
    <lineage>
        <taxon>Eukaryota</taxon>
        <taxon>Fungi</taxon>
        <taxon>Dikarya</taxon>
        <taxon>Basidiomycota</taxon>
        <taxon>Pucciniomycotina</taxon>
        <taxon>Microbotryomycetes</taxon>
        <taxon>Leucosporidiales</taxon>
        <taxon>Leucosporidium</taxon>
    </lineage>
</organism>
<dbReference type="AlphaFoldDB" id="A0A1Y2EZQ2"/>
<accession>A0A1Y2EZQ2</accession>
<sequence length="754" mass="78420">MDDDDPAFDFGSWCVVCGRLVEPPASTVQPAQASTSASSSPAHSPALSTHPKPKRQGSIKRNKSSSKLHHGHSRTRSGVRLNQLGGLGPSTQIHKGKDSAHKSKDSATADRGDHSGGSTPPLKSKAEQEAEATAEEELSSLYCSLECQREDQAGAATATNTSPLVRPTDPRRHSSSSSTHSATSASSPLNSFAAVSSSSHTSNDSLPGGLDFSTRRNSRGATYRPLSMSRTLSNDQGAVGVGSPAFGLGSSRGSSSSLVGLGEEERSGSTERTFARPLSSLSALRGMTPIPSPAPPSPTFPPSLSSPSRLRPAGGRTQSDKPPSTARFASPSPLLGSERDESRGRREDETPEEREMRKKERRARSRARREANGMGIGMPSANKMAQSVPASLGLGLEELHLSSLPTRPSGPSPISRTPNRSSSSASLALMSSSFSKSYSGSAAQSFDSRSTSRFLAPKVTRSESTASLSGLNATGTILPPSASGPGDISSPSTFIPPPPRPPLYSPTHPRSSLSIPPLLGAAAGAESSSPSSTTTSSFTNSHQSAHSHSTSHSSRSYLSSSAGSGSNSHLAAGSGHRERGRTTRGLQMTPSSSSLAAAGGGTDGGVALQRSASGHDKSRTPKKHHHPPPPDRAASTPATIRRPSIYQTAPTPSPHRASSTSGVGSPARPSALQTPSLSYLTAEAAAEKPLSAKQRNFSWDSLGVKAYHSLDLDEVRAAREEKKEGGGAMEGKAPALGQQRAKKKLFHFAMDDEE</sequence>
<feature type="compositionally biased region" description="Basic and acidic residues" evidence="1">
    <location>
        <begin position="337"/>
        <end position="358"/>
    </location>
</feature>